<dbReference type="Gene3D" id="3.40.50.300">
    <property type="entry name" value="P-loop containing nucleotide triphosphate hydrolases"/>
    <property type="match status" value="1"/>
</dbReference>
<name>A0ABR9TDH0_9FLAO</name>
<keyword evidence="5" id="KW-1185">Reference proteome</keyword>
<gene>
    <name evidence="4" type="ORF">C4F50_00445</name>
</gene>
<organism evidence="4 5">
    <name type="scientific">Flavobacterium hungaricum</name>
    <dbReference type="NCBI Taxonomy" id="2082725"/>
    <lineage>
        <taxon>Bacteria</taxon>
        <taxon>Pseudomonadati</taxon>
        <taxon>Bacteroidota</taxon>
        <taxon>Flavobacteriia</taxon>
        <taxon>Flavobacteriales</taxon>
        <taxon>Flavobacteriaceae</taxon>
        <taxon>Flavobacterium</taxon>
    </lineage>
</organism>
<dbReference type="Pfam" id="PF07728">
    <property type="entry name" value="AAA_5"/>
    <property type="match status" value="1"/>
</dbReference>
<dbReference type="SUPFAM" id="SSF52540">
    <property type="entry name" value="P-loop containing nucleoside triphosphate hydrolases"/>
    <property type="match status" value="1"/>
</dbReference>
<evidence type="ECO:0000259" key="3">
    <source>
        <dbReference type="Pfam" id="PF26345"/>
    </source>
</evidence>
<evidence type="ECO:0000259" key="2">
    <source>
        <dbReference type="Pfam" id="PF07728"/>
    </source>
</evidence>
<feature type="domain" description="ScoMcrA-like N-terminal head" evidence="3">
    <location>
        <begin position="3"/>
        <end position="81"/>
    </location>
</feature>
<reference evidence="4 5" key="1">
    <citation type="submission" date="2018-07" db="EMBL/GenBank/DDBJ databases">
        <title>Genome assembly of strain KB82.</title>
        <authorList>
            <person name="Kukolya J."/>
            <person name="Horvath B."/>
            <person name="Nagy I."/>
            <person name="Toth A."/>
        </authorList>
    </citation>
    <scope>NUCLEOTIDE SEQUENCE [LARGE SCALE GENOMIC DNA]</scope>
    <source>
        <strain evidence="4 5">Kb82</strain>
    </source>
</reference>
<dbReference type="InterPro" id="IPR052934">
    <property type="entry name" value="Methyl-DNA_Rec/Restrict_Enz"/>
</dbReference>
<dbReference type="Proteomes" id="UP000640614">
    <property type="component" value="Unassembled WGS sequence"/>
</dbReference>
<dbReference type="InterPro" id="IPR058807">
    <property type="entry name" value="ScoMcrA_N"/>
</dbReference>
<evidence type="ECO:0000256" key="1">
    <source>
        <dbReference type="SAM" id="Coils"/>
    </source>
</evidence>
<protein>
    <submittedName>
        <fullName evidence="4">Uncharacterized protein</fullName>
    </submittedName>
</protein>
<dbReference type="PANTHER" id="PTHR37291">
    <property type="entry name" value="5-METHYLCYTOSINE-SPECIFIC RESTRICTION ENZYME B"/>
    <property type="match status" value="1"/>
</dbReference>
<comment type="caution">
    <text evidence="4">The sequence shown here is derived from an EMBL/GenBank/DDBJ whole genome shotgun (WGS) entry which is preliminary data.</text>
</comment>
<sequence length="842" mass="97677">MNEITKQHILSAIKEIDENGIPASRQSSTYDLIYENKFYPPKLVISIANRFATGTELDPNNFAGGLDTPAFQLLENEGFTIITKSKNKLPSITNFISLIIPLKNQLKNSTSITRDFTISEHKPKAKWVWISDSANIIGDYNCHYEIIERADNIENNIKKISVEIHFEDKLKKNYFDKLKDILPTNTYLNDKHRPGVSISYKDKFSYDDPDLLNKIETALLYLEENLGDTIRKIKTQLDKINVKEKFVKWFVENDGKTTNYFSQQFSSNLDRLNSEINQYEEVYKNDFNTELFVIEIKNYKRQIEVIKANIYNKSASFSKYSKDKSNDRPRAILGNKNYIKFLNQYFENNEIQEDNATKNKNLNMKLNQILYGPPGTGKTYSTINEALFILDPENHEDLDFKSRKELKDRFESFIKKEQIVFTTFHQSMSYEDFIEGIKPHTKNENVTYAVEDGVFKSLVKKALVEYIRKEDVNVETNSFDTLYNDFVESIKPLEGKKEGTFTTKTGVEIMLVEASKTSIQVKYVWSNNKKEAEGANVFTVSKEKLKKVLLEEIDPSKIKNLKTELHPLIGHIHCELFAVYKKFYEFVTANKGVIEMLHYDYDELSFEEVKEQFDLLSKEEISKKEVKPYILIIDEINRGNVSQIFGELITLIEEDKRLGKEEAIEVTLPYSKEKFGVPSNVYIIGTMNTADRSIEALDTALRRRFSFEEVMPEPELLEEISFDGFTLDEVLGTINQRIEILLDRDHTIGHSYFLKVNSNDTEELTAVFQNCIIPLLQEYFYHDYEKIALILGQGFVKVKENKNVQFAFVEGLGQPEIAKQFELINDIEDIEEAIELLLNKNE</sequence>
<proteinExistence type="predicted"/>
<dbReference type="PANTHER" id="PTHR37291:SF1">
    <property type="entry name" value="TYPE IV METHYL-DIRECTED RESTRICTION ENZYME ECOKMCRB SUBUNIT"/>
    <property type="match status" value="1"/>
</dbReference>
<feature type="domain" description="ATPase dynein-related AAA" evidence="2">
    <location>
        <begin position="627"/>
        <end position="705"/>
    </location>
</feature>
<evidence type="ECO:0000313" key="5">
    <source>
        <dbReference type="Proteomes" id="UP000640614"/>
    </source>
</evidence>
<dbReference type="InterPro" id="IPR027417">
    <property type="entry name" value="P-loop_NTPase"/>
</dbReference>
<dbReference type="EMBL" id="PRDM01000001">
    <property type="protein sequence ID" value="MBE8723398.1"/>
    <property type="molecule type" value="Genomic_DNA"/>
</dbReference>
<feature type="coiled-coil region" evidence="1">
    <location>
        <begin position="262"/>
        <end position="289"/>
    </location>
</feature>
<dbReference type="Pfam" id="PF26345">
    <property type="entry name" value="ScoMcrA_N"/>
    <property type="match status" value="1"/>
</dbReference>
<dbReference type="RefSeq" id="WP_284438364.1">
    <property type="nucleotide sequence ID" value="NZ_PRDM01000001.1"/>
</dbReference>
<dbReference type="InterPro" id="IPR011704">
    <property type="entry name" value="ATPase_dyneun-rel_AAA"/>
</dbReference>
<evidence type="ECO:0000313" key="4">
    <source>
        <dbReference type="EMBL" id="MBE8723398.1"/>
    </source>
</evidence>
<accession>A0ABR9TDH0</accession>
<keyword evidence="1" id="KW-0175">Coiled coil</keyword>